<dbReference type="CDD" id="cd00024">
    <property type="entry name" value="CD_CSD"/>
    <property type="match status" value="1"/>
</dbReference>
<dbReference type="InterPro" id="IPR001214">
    <property type="entry name" value="SET_dom"/>
</dbReference>
<feature type="binding site" evidence="12">
    <location>
        <position position="196"/>
    </location>
    <ligand>
        <name>Zn(2+)</name>
        <dbReference type="ChEBI" id="CHEBI:29105"/>
        <label>3</label>
    </ligand>
</feature>
<dbReference type="Proteomes" id="UP000242146">
    <property type="component" value="Unassembled WGS sequence"/>
</dbReference>
<dbReference type="AlphaFoldDB" id="A0A1X2G5K1"/>
<organism evidence="17 18">
    <name type="scientific">Hesseltinella vesiculosa</name>
    <dbReference type="NCBI Taxonomy" id="101127"/>
    <lineage>
        <taxon>Eukaryota</taxon>
        <taxon>Fungi</taxon>
        <taxon>Fungi incertae sedis</taxon>
        <taxon>Mucoromycota</taxon>
        <taxon>Mucoromycotina</taxon>
        <taxon>Mucoromycetes</taxon>
        <taxon>Mucorales</taxon>
        <taxon>Cunninghamellaceae</taxon>
        <taxon>Hesseltinella</taxon>
    </lineage>
</organism>
<dbReference type="SUPFAM" id="SSF82199">
    <property type="entry name" value="SET domain"/>
    <property type="match status" value="1"/>
</dbReference>
<feature type="binding site" evidence="12">
    <location>
        <position position="190"/>
    </location>
    <ligand>
        <name>Zn(2+)</name>
        <dbReference type="ChEBI" id="CHEBI:29105"/>
        <label>2</label>
    </ligand>
</feature>
<dbReference type="GO" id="GO:0031491">
    <property type="term" value="F:nucleosome binding"/>
    <property type="evidence" value="ECO:0007669"/>
    <property type="project" value="EnsemblFungi"/>
</dbReference>
<dbReference type="InterPro" id="IPR011381">
    <property type="entry name" value="H3-K9_MeTrfase_SUV39H1/2-like"/>
</dbReference>
<name>A0A1X2G5K1_9FUNG</name>
<dbReference type="GO" id="GO:0008270">
    <property type="term" value="F:zinc ion binding"/>
    <property type="evidence" value="ECO:0007669"/>
    <property type="project" value="UniProtKB-UniRule"/>
</dbReference>
<dbReference type="SMART" id="SM00468">
    <property type="entry name" value="PreSET"/>
    <property type="match status" value="1"/>
</dbReference>
<dbReference type="GO" id="GO:0140720">
    <property type="term" value="C:subtelomeric heterochromatin"/>
    <property type="evidence" value="ECO:0007669"/>
    <property type="project" value="EnsemblFungi"/>
</dbReference>
<feature type="binding site" evidence="12">
    <location>
        <position position="194"/>
    </location>
    <ligand>
        <name>Zn(2+)</name>
        <dbReference type="ChEBI" id="CHEBI:29105"/>
        <label>2</label>
    </ligand>
</feature>
<evidence type="ECO:0000313" key="18">
    <source>
        <dbReference type="Proteomes" id="UP000242146"/>
    </source>
</evidence>
<dbReference type="GO" id="GO:0032259">
    <property type="term" value="P:methylation"/>
    <property type="evidence" value="ECO:0007669"/>
    <property type="project" value="UniProtKB-KW"/>
</dbReference>
<dbReference type="InterPro" id="IPR023780">
    <property type="entry name" value="Chromo_domain"/>
</dbReference>
<feature type="binding site" evidence="12">
    <location>
        <position position="153"/>
    </location>
    <ligand>
        <name>Zn(2+)</name>
        <dbReference type="ChEBI" id="CHEBI:29105"/>
        <label>2</label>
    </ligand>
</feature>
<keyword evidence="7 11" id="KW-0479">Metal-binding</keyword>
<feature type="binding site" evidence="12">
    <location>
        <position position="358"/>
    </location>
    <ligand>
        <name>Zn(2+)</name>
        <dbReference type="ChEBI" id="CHEBI:29105"/>
        <label>4</label>
    </ligand>
</feature>
<evidence type="ECO:0000256" key="5">
    <source>
        <dbReference type="ARBA" id="ARBA00022679"/>
    </source>
</evidence>
<dbReference type="InterPro" id="IPR007728">
    <property type="entry name" value="Pre-SET_dom"/>
</dbReference>
<dbReference type="GO" id="GO:0003697">
    <property type="term" value="F:single-stranded DNA binding"/>
    <property type="evidence" value="ECO:0007669"/>
    <property type="project" value="EnsemblFungi"/>
</dbReference>
<dbReference type="PROSITE" id="PS50867">
    <property type="entry name" value="PRE_SET"/>
    <property type="match status" value="1"/>
</dbReference>
<feature type="binding site" evidence="12">
    <location>
        <position position="190"/>
    </location>
    <ligand>
        <name>Zn(2+)</name>
        <dbReference type="ChEBI" id="CHEBI:29105"/>
        <label>3</label>
    </ligand>
</feature>
<comment type="similarity">
    <text evidence="11">Belongs to the class V-like SAM-binding methyltransferase superfamily. Histone-lysine methyltransferase family. Suvar3-9 subfamily.</text>
</comment>
<feature type="binding site" evidence="12">
    <location>
        <position position="356"/>
    </location>
    <ligand>
        <name>Zn(2+)</name>
        <dbReference type="ChEBI" id="CHEBI:29105"/>
        <label>4</label>
    </ligand>
</feature>
<dbReference type="PIRSF" id="PIRSF009343">
    <property type="entry name" value="SUV39_SET"/>
    <property type="match status" value="1"/>
</dbReference>
<dbReference type="InterPro" id="IPR046341">
    <property type="entry name" value="SET_dom_sf"/>
</dbReference>
<proteinExistence type="inferred from homology"/>
<evidence type="ECO:0000256" key="10">
    <source>
        <dbReference type="ARBA" id="ARBA00023242"/>
    </source>
</evidence>
<dbReference type="STRING" id="101127.A0A1X2G5K1"/>
<dbReference type="GO" id="GO:0031508">
    <property type="term" value="P:pericentric heterochromatin formation"/>
    <property type="evidence" value="ECO:0007669"/>
    <property type="project" value="EnsemblFungi"/>
</dbReference>
<dbReference type="GO" id="GO:0003727">
    <property type="term" value="F:single-stranded RNA binding"/>
    <property type="evidence" value="ECO:0007669"/>
    <property type="project" value="EnsemblFungi"/>
</dbReference>
<dbReference type="InterPro" id="IPR003616">
    <property type="entry name" value="Post-SET_dom"/>
</dbReference>
<feature type="domain" description="Post-SET" evidence="16">
    <location>
        <begin position="352"/>
        <end position="368"/>
    </location>
</feature>
<evidence type="ECO:0000256" key="11">
    <source>
        <dbReference type="PIRNR" id="PIRNR009343"/>
    </source>
</evidence>
<feature type="binding site" evidence="12">
    <location>
        <position position="153"/>
    </location>
    <ligand>
        <name>Zn(2+)</name>
        <dbReference type="ChEBI" id="CHEBI:29105"/>
        <label>1</label>
    </ligand>
</feature>
<comment type="catalytic activity">
    <reaction evidence="11">
        <text>L-lysyl(9)-[histone H3] + 3 S-adenosyl-L-methionine = N(6),N(6),N(6)-trimethyl-L-lysyl(9)-[histone H3] + 3 S-adenosyl-L-homocysteine + 3 H(+)</text>
        <dbReference type="Rhea" id="RHEA:60276"/>
        <dbReference type="Rhea" id="RHEA-COMP:15538"/>
        <dbReference type="Rhea" id="RHEA-COMP:15546"/>
        <dbReference type="ChEBI" id="CHEBI:15378"/>
        <dbReference type="ChEBI" id="CHEBI:29969"/>
        <dbReference type="ChEBI" id="CHEBI:57856"/>
        <dbReference type="ChEBI" id="CHEBI:59789"/>
        <dbReference type="ChEBI" id="CHEBI:61961"/>
        <dbReference type="EC" id="2.1.1.355"/>
    </reaction>
</comment>
<evidence type="ECO:0000259" key="16">
    <source>
        <dbReference type="PROSITE" id="PS50868"/>
    </source>
</evidence>
<dbReference type="Pfam" id="PF05033">
    <property type="entry name" value="Pre-SET"/>
    <property type="match status" value="1"/>
</dbReference>
<dbReference type="PROSITE" id="PS50280">
    <property type="entry name" value="SET"/>
    <property type="match status" value="1"/>
</dbReference>
<dbReference type="GO" id="GO:0140949">
    <property type="term" value="F:histone H3K9 trimethyltransferase activity"/>
    <property type="evidence" value="ECO:0007669"/>
    <property type="project" value="UniProtKB-EC"/>
</dbReference>
<evidence type="ECO:0000256" key="2">
    <source>
        <dbReference type="ARBA" id="ARBA00004286"/>
    </source>
</evidence>
<reference evidence="17 18" key="1">
    <citation type="submission" date="2016-07" db="EMBL/GenBank/DDBJ databases">
        <title>Pervasive Adenine N6-methylation of Active Genes in Fungi.</title>
        <authorList>
            <consortium name="DOE Joint Genome Institute"/>
            <person name="Mondo S.J."/>
            <person name="Dannebaum R.O."/>
            <person name="Kuo R.C."/>
            <person name="Labutti K."/>
            <person name="Haridas S."/>
            <person name="Kuo A."/>
            <person name="Salamov A."/>
            <person name="Ahrendt S.R."/>
            <person name="Lipzen A."/>
            <person name="Sullivan W."/>
            <person name="Andreopoulos W.B."/>
            <person name="Clum A."/>
            <person name="Lindquist E."/>
            <person name="Daum C."/>
            <person name="Ramamoorthy G.K."/>
            <person name="Gryganskyi A."/>
            <person name="Culley D."/>
            <person name="Magnuson J.K."/>
            <person name="James T.Y."/>
            <person name="O'Malley M.A."/>
            <person name="Stajich J.E."/>
            <person name="Spatafora J.W."/>
            <person name="Visel A."/>
            <person name="Grigoriev I.V."/>
        </authorList>
    </citation>
    <scope>NUCLEOTIDE SEQUENCE [LARGE SCALE GENOMIC DNA]</scope>
    <source>
        <strain evidence="17 18">NRRL 3301</strain>
    </source>
</reference>
<keyword evidence="9 11" id="KW-0156">Chromatin regulator</keyword>
<evidence type="ECO:0000256" key="3">
    <source>
        <dbReference type="ARBA" id="ARBA00022454"/>
    </source>
</evidence>
<dbReference type="InterPro" id="IPR016197">
    <property type="entry name" value="Chromo-like_dom_sf"/>
</dbReference>
<dbReference type="GO" id="GO:0003690">
    <property type="term" value="F:double-stranded DNA binding"/>
    <property type="evidence" value="ECO:0007669"/>
    <property type="project" value="EnsemblFungi"/>
</dbReference>
<protein>
    <recommendedName>
        <fullName evidence="11">Histone-lysine N-methyltransferase</fullName>
        <ecNumber evidence="11">2.1.1.355</ecNumber>
    </recommendedName>
</protein>
<feature type="domain" description="Chromo" evidence="13">
    <location>
        <begin position="1"/>
        <end position="45"/>
    </location>
</feature>
<dbReference type="GO" id="GO:0033562">
    <property type="term" value="P:co-transcriptional gene silencing by RNA interference machinery"/>
    <property type="evidence" value="ECO:0007669"/>
    <property type="project" value="EnsemblFungi"/>
</dbReference>
<keyword evidence="8 11" id="KW-0862">Zinc</keyword>
<evidence type="ECO:0000259" key="13">
    <source>
        <dbReference type="PROSITE" id="PS50013"/>
    </source>
</evidence>
<dbReference type="OrthoDB" id="308383at2759"/>
<evidence type="ECO:0000256" key="1">
    <source>
        <dbReference type="ARBA" id="ARBA00004123"/>
    </source>
</evidence>
<comment type="caution">
    <text evidence="17">The sequence shown here is derived from an EMBL/GenBank/DDBJ whole genome shotgun (WGS) entry which is preliminary data.</text>
</comment>
<dbReference type="InterPro" id="IPR050973">
    <property type="entry name" value="H3K9_Histone-Lys_N-MTase"/>
</dbReference>
<dbReference type="SMART" id="SM00317">
    <property type="entry name" value="SET"/>
    <property type="match status" value="1"/>
</dbReference>
<accession>A0A1X2G5K1</accession>
<dbReference type="PANTHER" id="PTHR46223:SF3">
    <property type="entry name" value="HISTONE-LYSINE N-METHYLTRANSFERASE SET-23"/>
    <property type="match status" value="1"/>
</dbReference>
<keyword evidence="5 11" id="KW-0808">Transferase</keyword>
<dbReference type="GO" id="GO:0061649">
    <property type="term" value="F:ubiquitin-modified histone reader activity"/>
    <property type="evidence" value="ECO:0007669"/>
    <property type="project" value="EnsemblFungi"/>
</dbReference>
<dbReference type="GO" id="GO:1902794">
    <property type="term" value="P:siRNA-independent facultative heterochromatin formation"/>
    <property type="evidence" value="ECO:0007669"/>
    <property type="project" value="EnsemblFungi"/>
</dbReference>
<evidence type="ECO:0000256" key="6">
    <source>
        <dbReference type="ARBA" id="ARBA00022691"/>
    </source>
</evidence>
<evidence type="ECO:0000256" key="8">
    <source>
        <dbReference type="ARBA" id="ARBA00022833"/>
    </source>
</evidence>
<feature type="binding site" evidence="12">
    <location>
        <position position="298"/>
    </location>
    <ligand>
        <name>Zn(2+)</name>
        <dbReference type="ChEBI" id="CHEBI:29105"/>
        <label>4</label>
    </ligand>
</feature>
<dbReference type="GO" id="GO:0031509">
    <property type="term" value="P:subtelomeric heterochromatin formation"/>
    <property type="evidence" value="ECO:0007669"/>
    <property type="project" value="EnsemblFungi"/>
</dbReference>
<dbReference type="EC" id="2.1.1.355" evidence="11"/>
<feature type="binding site" evidence="12">
    <location>
        <position position="200"/>
    </location>
    <ligand>
        <name>Zn(2+)</name>
        <dbReference type="ChEBI" id="CHEBI:29105"/>
        <label>3</label>
    </ligand>
</feature>
<keyword evidence="6 11" id="KW-0949">S-adenosyl-L-methionine</keyword>
<feature type="binding site" evidence="12">
    <location>
        <position position="159"/>
    </location>
    <ligand>
        <name>Zn(2+)</name>
        <dbReference type="ChEBI" id="CHEBI:29105"/>
        <label>1</label>
    </ligand>
</feature>
<feature type="domain" description="SET" evidence="14">
    <location>
        <begin position="211"/>
        <end position="338"/>
    </location>
</feature>
<evidence type="ECO:0000256" key="7">
    <source>
        <dbReference type="ARBA" id="ARBA00022723"/>
    </source>
</evidence>
<feature type="domain" description="Pre-SET" evidence="15">
    <location>
        <begin position="151"/>
        <end position="208"/>
    </location>
</feature>
<feature type="binding site" evidence="12">
    <location>
        <position position="155"/>
    </location>
    <ligand>
        <name>Zn(2+)</name>
        <dbReference type="ChEBI" id="CHEBI:29105"/>
        <label>1</label>
    </ligand>
</feature>
<dbReference type="GO" id="GO:0005721">
    <property type="term" value="C:pericentric heterochromatin"/>
    <property type="evidence" value="ECO:0007669"/>
    <property type="project" value="EnsemblFungi"/>
</dbReference>
<evidence type="ECO:0000256" key="9">
    <source>
        <dbReference type="ARBA" id="ARBA00022853"/>
    </source>
</evidence>
<dbReference type="GO" id="GO:0043494">
    <property type="term" value="C:CLRC complex"/>
    <property type="evidence" value="ECO:0007669"/>
    <property type="project" value="EnsemblFungi"/>
</dbReference>
<dbReference type="InterPro" id="IPR000953">
    <property type="entry name" value="Chromo/chromo_shadow_dom"/>
</dbReference>
<dbReference type="Gene3D" id="2.40.50.40">
    <property type="match status" value="1"/>
</dbReference>
<dbReference type="PROSITE" id="PS50868">
    <property type="entry name" value="POST_SET"/>
    <property type="match status" value="1"/>
</dbReference>
<feature type="binding site" evidence="12">
    <location>
        <position position="363"/>
    </location>
    <ligand>
        <name>Zn(2+)</name>
        <dbReference type="ChEBI" id="CHEBI:29105"/>
        <label>4</label>
    </ligand>
</feature>
<dbReference type="PANTHER" id="PTHR46223">
    <property type="entry name" value="HISTONE-LYSINE N-METHYLTRANSFERASE SUV39H"/>
    <property type="match status" value="1"/>
</dbReference>
<keyword evidence="10 11" id="KW-0539">Nucleus</keyword>
<keyword evidence="4 11" id="KW-0489">Methyltransferase</keyword>
<evidence type="ECO:0000256" key="12">
    <source>
        <dbReference type="PIRSR" id="PIRSR009343-2"/>
    </source>
</evidence>
<dbReference type="Pfam" id="PF00385">
    <property type="entry name" value="Chromo"/>
    <property type="match status" value="1"/>
</dbReference>
<evidence type="ECO:0000313" key="17">
    <source>
        <dbReference type="EMBL" id="ORX45663.1"/>
    </source>
</evidence>
<dbReference type="Gene3D" id="2.170.270.10">
    <property type="entry name" value="SET domain"/>
    <property type="match status" value="1"/>
</dbReference>
<dbReference type="SUPFAM" id="SSF54160">
    <property type="entry name" value="Chromo domain-like"/>
    <property type="match status" value="1"/>
</dbReference>
<dbReference type="GO" id="GO:0030466">
    <property type="term" value="P:silent mating-type cassette heterochromatin formation"/>
    <property type="evidence" value="ECO:0007669"/>
    <property type="project" value="EnsemblFungi"/>
</dbReference>
<dbReference type="EMBL" id="MCGT01000041">
    <property type="protein sequence ID" value="ORX45663.1"/>
    <property type="molecule type" value="Genomic_DNA"/>
</dbReference>
<keyword evidence="3" id="KW-0158">Chromosome</keyword>
<evidence type="ECO:0000259" key="15">
    <source>
        <dbReference type="PROSITE" id="PS50867"/>
    </source>
</evidence>
<evidence type="ECO:0000256" key="4">
    <source>
        <dbReference type="ARBA" id="ARBA00022603"/>
    </source>
</evidence>
<sequence length="369" mass="42090">MYYLIEWTGYQPEDNTWEAEENLMGNKGLIADFKEAYSKQHPHTKFHGDRSVGVRRLVLQGVYDPDTKRHSPTFEQKHKYVIDSLFLFFFSRSQGHELIFDQHGNMTFKNVTPKVTVVNEIDDTSFPEQFVFIDKLVFSKRVSVPDPDFLIGCECQHSCLKTNNEECHEEWTYDSRGKLKPGCTGPLYECNLACQCKASCPNRVVQRGRTVALEIFQTKSKGWGVRCKTKIMANSFVEEYLGEVITEAQGEARGTIYDRIGVSYLFDMDSAVTEGTTAKYVIDSYVCGNASHFFNHSCNPNLTVFGVYHDSGDPYFHRLAFFALRDIEAGEELTFDYLGSHGLLPSNTHAQQRIECLCDDNACRGFIHS</sequence>
<dbReference type="GO" id="GO:0031934">
    <property type="term" value="C:mating-type region heterochromatin"/>
    <property type="evidence" value="ECO:0007669"/>
    <property type="project" value="EnsemblFungi"/>
</dbReference>
<keyword evidence="18" id="KW-1185">Reference proteome</keyword>
<dbReference type="Pfam" id="PF00856">
    <property type="entry name" value="SET"/>
    <property type="match status" value="1"/>
</dbReference>
<gene>
    <name evidence="17" type="ORF">DM01DRAFT_1294397</name>
</gene>
<comment type="subcellular location">
    <subcellularLocation>
        <location evidence="2">Chromosome</location>
    </subcellularLocation>
    <subcellularLocation>
        <location evidence="1 11">Nucleus</location>
    </subcellularLocation>
</comment>
<dbReference type="PROSITE" id="PS50013">
    <property type="entry name" value="CHROMO_2"/>
    <property type="match status" value="1"/>
</dbReference>
<evidence type="ECO:0000259" key="14">
    <source>
        <dbReference type="PROSITE" id="PS50280"/>
    </source>
</evidence>